<evidence type="ECO:0000313" key="2">
    <source>
        <dbReference type="Proteomes" id="UP000216857"/>
    </source>
</evidence>
<proteinExistence type="predicted"/>
<name>A0A261RN33_9BORD</name>
<dbReference type="AlphaFoldDB" id="A0A261RN33"/>
<organism evidence="1 2">
    <name type="scientific">Bordetella genomosp. 9</name>
    <dbReference type="NCBI Taxonomy" id="1416803"/>
    <lineage>
        <taxon>Bacteria</taxon>
        <taxon>Pseudomonadati</taxon>
        <taxon>Pseudomonadota</taxon>
        <taxon>Betaproteobacteria</taxon>
        <taxon>Burkholderiales</taxon>
        <taxon>Alcaligenaceae</taxon>
        <taxon>Bordetella</taxon>
    </lineage>
</organism>
<gene>
    <name evidence="1" type="ORF">CAL26_03680</name>
</gene>
<dbReference type="RefSeq" id="WP_094845541.1">
    <property type="nucleotide sequence ID" value="NZ_NEVJ01000001.1"/>
</dbReference>
<dbReference type="EMBL" id="NEVJ01000001">
    <property type="protein sequence ID" value="OZI26439.1"/>
    <property type="molecule type" value="Genomic_DNA"/>
</dbReference>
<comment type="caution">
    <text evidence="1">The sequence shown here is derived from an EMBL/GenBank/DDBJ whole genome shotgun (WGS) entry which is preliminary data.</text>
</comment>
<keyword evidence="2" id="KW-1185">Reference proteome</keyword>
<dbReference type="Proteomes" id="UP000216857">
    <property type="component" value="Unassembled WGS sequence"/>
</dbReference>
<protein>
    <submittedName>
        <fullName evidence="1">Uncharacterized protein</fullName>
    </submittedName>
</protein>
<sequence length="82" mass="8666">MENNSVYKGYRLSAIVKRETAGKQPAFTATLLVVRHEGAIASAHGVPQFAHGGAVATPSRAVDAAILHGRQVVDEMSRVPAE</sequence>
<evidence type="ECO:0000313" key="1">
    <source>
        <dbReference type="EMBL" id="OZI26439.1"/>
    </source>
</evidence>
<accession>A0A261RN33</accession>
<reference evidence="1" key="1">
    <citation type="submission" date="2017-05" db="EMBL/GenBank/DDBJ databases">
        <title>Complete and WGS of Bordetella genogroups.</title>
        <authorList>
            <person name="Spilker T."/>
            <person name="Lipuma J."/>
        </authorList>
    </citation>
    <scope>NUCLEOTIDE SEQUENCE</scope>
    <source>
        <strain evidence="1">AU21707</strain>
    </source>
</reference>
<dbReference type="OrthoDB" id="8637534at2"/>